<gene>
    <name evidence="1" type="ORF">H9633_08630</name>
</gene>
<dbReference type="Gene3D" id="1.25.40.10">
    <property type="entry name" value="Tetratricopeptide repeat domain"/>
    <property type="match status" value="2"/>
</dbReference>
<organism evidence="1 2">
    <name type="scientific">Microbacterium commune</name>
    <dbReference type="NCBI Taxonomy" id="2762219"/>
    <lineage>
        <taxon>Bacteria</taxon>
        <taxon>Bacillati</taxon>
        <taxon>Actinomycetota</taxon>
        <taxon>Actinomycetes</taxon>
        <taxon>Micrococcales</taxon>
        <taxon>Microbacteriaceae</taxon>
        <taxon>Microbacterium</taxon>
    </lineage>
</organism>
<evidence type="ECO:0008006" key="3">
    <source>
        <dbReference type="Google" id="ProtNLM"/>
    </source>
</evidence>
<reference evidence="1 2" key="1">
    <citation type="submission" date="2020-08" db="EMBL/GenBank/DDBJ databases">
        <title>A Genomic Blueprint of the Chicken Gut Microbiome.</title>
        <authorList>
            <person name="Gilroy R."/>
            <person name="Ravi A."/>
            <person name="Getino M."/>
            <person name="Pursley I."/>
            <person name="Horton D.L."/>
            <person name="Alikhan N.-F."/>
            <person name="Baker D."/>
            <person name="Gharbi K."/>
            <person name="Hall N."/>
            <person name="Watson M."/>
            <person name="Adriaenssens E.M."/>
            <person name="Foster-Nyarko E."/>
            <person name="Jarju S."/>
            <person name="Secka A."/>
            <person name="Antonio M."/>
            <person name="Oren A."/>
            <person name="Chaudhuri R."/>
            <person name="La Ragione R.M."/>
            <person name="Hildebrand F."/>
            <person name="Pallen M.J."/>
        </authorList>
    </citation>
    <scope>NUCLEOTIDE SEQUENCE [LARGE SCALE GENOMIC DNA]</scope>
    <source>
        <strain evidence="1 2">Re1</strain>
    </source>
</reference>
<evidence type="ECO:0000313" key="2">
    <source>
        <dbReference type="Proteomes" id="UP000611521"/>
    </source>
</evidence>
<dbReference type="InterPro" id="IPR011990">
    <property type="entry name" value="TPR-like_helical_dom_sf"/>
</dbReference>
<name>A0ABR8W5U1_9MICO</name>
<dbReference type="EMBL" id="JACSPX010000001">
    <property type="protein sequence ID" value="MBD8012367.1"/>
    <property type="molecule type" value="Genomic_DNA"/>
</dbReference>
<keyword evidence="2" id="KW-1185">Reference proteome</keyword>
<proteinExistence type="predicted"/>
<dbReference type="Proteomes" id="UP000611521">
    <property type="component" value="Unassembled WGS sequence"/>
</dbReference>
<dbReference type="RefSeq" id="WP_191712793.1">
    <property type="nucleotide sequence ID" value="NZ_JACSPX010000001.1"/>
</dbReference>
<protein>
    <recommendedName>
        <fullName evidence="3">Tetratricopeptide repeat-containing protein</fullName>
    </recommendedName>
</protein>
<sequence length="936" mass="99996">MTDRTTRFRQLLDEIDSTPWGPHEQSLTAEAVALAQELGDEQLEYQARMRQTASANMGGLTDVMLTSFAWCLAHHDADPLRFPLDIDNGAADLMWQFKWMAATLRASPAFSSEQIAAVLNDMEAHYRRAGIGMSGVLTARFEDAWASGRIDEAERLRGLLETAPRDDYSHCDACGRSQNAGFFAATDRDEQAIRLVEEMIEGGFSCGEEPEHALSRVLLPYLRAGRLDDARSAHLRSYRLAKDNPDNLGIVANHIVFAAVTGNEARALSLVERHLPWLAHDPLNVDGHFALLSAIAFALDRVVAVGHADATVRGADAAGLAPFFGGREGGWTASALADAASAAADRIGAEFDARDGSDWHAQRRARMRTLADTRWDVPVRSDAFAVDAPSPEPQDAQGWYERAIALAGYGSEQDALAAADRVGDRADGGLADAEKRARLLGLRIGALTSLAQWDAAEALLPLRGEVLREAGHPQQADLEARRGLALYGRGDVGDHASLEQEWADAAGLPSWSRGDIALTLAALRLRGDDPIGAVELTEHAAVCFAEADDERLVTASRMLRAMAWVAQGEIDQAHEMLESLLADDALNPGHRARLLEMRARLLGGAGRLEEGAADADAAAGILTSFGAITALAETQMLAGALWDDAGHPDQAVPRYRAGIRLMRERGADVRGADFRLGRAMLAAGHAAEAAEMLGDVLQREADGGASAASRAMTAAVLGRALATAEEYGQAMGAYGYAAELHAEAGEPAEQALVLTEQAKILARFGEHSDARDLLEQAAALVRPTDAIGALVEVLHNLGQSYGGDRDERAFALFDEVLALAVEHEADWLVADVTDSRGRALIEFDRIDEAIAALLTAADGFAAIGDAGSAGGSELFAARTLAAAERLDDTVPLYRSVLDRAAEFPALRQVAALELGDVLDKLGRTGDAAQVRTLLDE</sequence>
<dbReference type="SUPFAM" id="SSF48452">
    <property type="entry name" value="TPR-like"/>
    <property type="match status" value="2"/>
</dbReference>
<comment type="caution">
    <text evidence="1">The sequence shown here is derived from an EMBL/GenBank/DDBJ whole genome shotgun (WGS) entry which is preliminary data.</text>
</comment>
<evidence type="ECO:0000313" key="1">
    <source>
        <dbReference type="EMBL" id="MBD8012367.1"/>
    </source>
</evidence>
<accession>A0ABR8W5U1</accession>